<dbReference type="PANTHER" id="PTHR10773:SF19">
    <property type="match status" value="1"/>
</dbReference>
<dbReference type="Proteomes" id="UP000271974">
    <property type="component" value="Unassembled WGS sequence"/>
</dbReference>
<evidence type="ECO:0000256" key="1">
    <source>
        <dbReference type="SAM" id="MobiDB-lite"/>
    </source>
</evidence>
<dbReference type="PANTHER" id="PTHR10773">
    <property type="entry name" value="DNA-DIRECTED RNA POLYMERASES I, II, AND III SUBUNIT RPABC2"/>
    <property type="match status" value="1"/>
</dbReference>
<proteinExistence type="predicted"/>
<sequence length="202" mass="22737">MFGITKNRVETIRKALAETGHPPKDGRGKHNNRPHKLTADVRQAIQDHISSFRGRVSHYARGATRRLYLSEELNITKMYDLFKERHPEVTVGYESYRSIFNSDFNIGFGYPPTADDRNNWNGAFESVALKKTGKGSKQSRVTLPLEPSHCAPIPITSAKYKDLQGLKKLCKSECQSFFDNLPTQDGQADTADSESEVTDSDE</sequence>
<dbReference type="AlphaFoldDB" id="A0A3S0ZV41"/>
<evidence type="ECO:0000313" key="3">
    <source>
        <dbReference type="Proteomes" id="UP000271974"/>
    </source>
</evidence>
<feature type="compositionally biased region" description="Acidic residues" evidence="1">
    <location>
        <begin position="191"/>
        <end position="202"/>
    </location>
</feature>
<protein>
    <submittedName>
        <fullName evidence="2">Uncharacterized protein</fullName>
    </submittedName>
</protein>
<name>A0A3S0ZV41_ELYCH</name>
<evidence type="ECO:0000313" key="2">
    <source>
        <dbReference type="EMBL" id="RUS83616.1"/>
    </source>
</evidence>
<dbReference type="OrthoDB" id="6147987at2759"/>
<comment type="caution">
    <text evidence="2">The sequence shown here is derived from an EMBL/GenBank/DDBJ whole genome shotgun (WGS) entry which is preliminary data.</text>
</comment>
<accession>A0A3S0ZV41</accession>
<feature type="region of interest" description="Disordered" evidence="1">
    <location>
        <begin position="179"/>
        <end position="202"/>
    </location>
</feature>
<keyword evidence="3" id="KW-1185">Reference proteome</keyword>
<reference evidence="2 3" key="1">
    <citation type="submission" date="2019-01" db="EMBL/GenBank/DDBJ databases">
        <title>A draft genome assembly of the solar-powered sea slug Elysia chlorotica.</title>
        <authorList>
            <person name="Cai H."/>
            <person name="Li Q."/>
            <person name="Fang X."/>
            <person name="Li J."/>
            <person name="Curtis N.E."/>
            <person name="Altenburger A."/>
            <person name="Shibata T."/>
            <person name="Feng M."/>
            <person name="Maeda T."/>
            <person name="Schwartz J.A."/>
            <person name="Shigenobu S."/>
            <person name="Lundholm N."/>
            <person name="Nishiyama T."/>
            <person name="Yang H."/>
            <person name="Hasebe M."/>
            <person name="Li S."/>
            <person name="Pierce S.K."/>
            <person name="Wang J."/>
        </authorList>
    </citation>
    <scope>NUCLEOTIDE SEQUENCE [LARGE SCALE GENOMIC DNA]</scope>
    <source>
        <strain evidence="2">EC2010</strain>
        <tissue evidence="2">Whole organism of an adult</tissue>
    </source>
</reference>
<gene>
    <name evidence="2" type="ORF">EGW08_008635</name>
</gene>
<dbReference type="STRING" id="188477.A0A3S0ZV41"/>
<organism evidence="2 3">
    <name type="scientific">Elysia chlorotica</name>
    <name type="common">Eastern emerald elysia</name>
    <name type="synonym">Sea slug</name>
    <dbReference type="NCBI Taxonomy" id="188477"/>
    <lineage>
        <taxon>Eukaryota</taxon>
        <taxon>Metazoa</taxon>
        <taxon>Spiralia</taxon>
        <taxon>Lophotrochozoa</taxon>
        <taxon>Mollusca</taxon>
        <taxon>Gastropoda</taxon>
        <taxon>Heterobranchia</taxon>
        <taxon>Euthyneura</taxon>
        <taxon>Panpulmonata</taxon>
        <taxon>Sacoglossa</taxon>
        <taxon>Placobranchoidea</taxon>
        <taxon>Plakobranchidae</taxon>
        <taxon>Elysia</taxon>
    </lineage>
</organism>
<dbReference type="EMBL" id="RQTK01000237">
    <property type="protein sequence ID" value="RUS83616.1"/>
    <property type="molecule type" value="Genomic_DNA"/>
</dbReference>